<dbReference type="NCBIfam" id="TIGR00112">
    <property type="entry name" value="proC"/>
    <property type="match status" value="1"/>
</dbReference>
<dbReference type="KEGG" id="mgra:A4G16_06985"/>
<dbReference type="PANTHER" id="PTHR11645">
    <property type="entry name" value="PYRROLINE-5-CARBOXYLATE REDUCTASE"/>
    <property type="match status" value="1"/>
</dbReference>
<feature type="domain" description="Pyrroline-5-carboxylate reductase dimerisation" evidence="13">
    <location>
        <begin position="163"/>
        <end position="268"/>
    </location>
</feature>
<dbReference type="Gene3D" id="1.10.3730.10">
    <property type="entry name" value="ProC C-terminal domain-like"/>
    <property type="match status" value="1"/>
</dbReference>
<comment type="similarity">
    <text evidence="2 8 11">Belongs to the pyrroline-5-carboxylate reductase family.</text>
</comment>
<dbReference type="FunFam" id="3.40.50.720:FF:000190">
    <property type="entry name" value="Pyrroline-5-carboxylate reductase"/>
    <property type="match status" value="1"/>
</dbReference>
<dbReference type="Pfam" id="PF14748">
    <property type="entry name" value="P5CR_dimer"/>
    <property type="match status" value="1"/>
</dbReference>
<name>A0A6G8JJD2_9PAST</name>
<dbReference type="GO" id="GO:0055129">
    <property type="term" value="P:L-proline biosynthetic process"/>
    <property type="evidence" value="ECO:0007669"/>
    <property type="project" value="UniProtKB-UniRule"/>
</dbReference>
<keyword evidence="4 8" id="KW-0028">Amino-acid biosynthesis</keyword>
<keyword evidence="3 8" id="KW-0963">Cytoplasm</keyword>
<evidence type="ECO:0000256" key="10">
    <source>
        <dbReference type="PIRSR" id="PIRSR000193-1"/>
    </source>
</evidence>
<evidence type="ECO:0000313" key="15">
    <source>
        <dbReference type="Proteomes" id="UP000501366"/>
    </source>
</evidence>
<comment type="catalytic activity">
    <reaction evidence="8">
        <text>L-proline + NAD(+) = (S)-1-pyrroline-5-carboxylate + NADH + 2 H(+)</text>
        <dbReference type="Rhea" id="RHEA:14105"/>
        <dbReference type="ChEBI" id="CHEBI:15378"/>
        <dbReference type="ChEBI" id="CHEBI:17388"/>
        <dbReference type="ChEBI" id="CHEBI:57540"/>
        <dbReference type="ChEBI" id="CHEBI:57945"/>
        <dbReference type="ChEBI" id="CHEBI:60039"/>
        <dbReference type="EC" id="1.5.1.2"/>
    </reaction>
</comment>
<dbReference type="RefSeq" id="WP_165889301.1">
    <property type="nucleotide sequence ID" value="NZ_CP015030.1"/>
</dbReference>
<sequence>MNYKKLAFIGTGNMAYAIIQGLLKSGYPATQMIACNKSNLARREALQAVGIATHFANVDAVKQADVVVLAVKPQMMAEVCAEFAEVDFSEKWVISVAAGISVKRLEALLPTAKNIIRTMPNTPSLIGEGMTGLFAKKSVNSTACEFAESLMSAVGKCYWVESEDKINQIIAITGSSPAYFFRFMEAMQQSAMQMGFSEQDARLLVQSAALGAAKLVVENPETPLATLRENVTSKGGTTAKALEVFEQAKLQETVDKAMRAAVHRAEEMEQSL</sequence>
<keyword evidence="6 8" id="KW-0521">NADP</keyword>
<feature type="binding site" evidence="10">
    <location>
        <position position="57"/>
    </location>
    <ligand>
        <name>NADPH</name>
        <dbReference type="ChEBI" id="CHEBI:57783"/>
    </ligand>
</feature>
<protein>
    <recommendedName>
        <fullName evidence="8 9">Pyrroline-5-carboxylate reductase</fullName>
        <shortName evidence="8">P5C reductase</shortName>
        <shortName evidence="8">P5CR</shortName>
        <ecNumber evidence="8 9">1.5.1.2</ecNumber>
    </recommendedName>
    <alternativeName>
        <fullName evidence="8">PCA reductase</fullName>
    </alternativeName>
</protein>
<dbReference type="InterPro" id="IPR036291">
    <property type="entry name" value="NAD(P)-bd_dom_sf"/>
</dbReference>
<evidence type="ECO:0000256" key="4">
    <source>
        <dbReference type="ARBA" id="ARBA00022605"/>
    </source>
</evidence>
<dbReference type="InterPro" id="IPR028939">
    <property type="entry name" value="P5C_Rdtase_cat_N"/>
</dbReference>
<dbReference type="InterPro" id="IPR008927">
    <property type="entry name" value="6-PGluconate_DH-like_C_sf"/>
</dbReference>
<dbReference type="PANTHER" id="PTHR11645:SF0">
    <property type="entry name" value="PYRROLINE-5-CARBOXYLATE REDUCTASE 3"/>
    <property type="match status" value="1"/>
</dbReference>
<dbReference type="Pfam" id="PF03807">
    <property type="entry name" value="F420_oxidored"/>
    <property type="match status" value="1"/>
</dbReference>
<dbReference type="HAMAP" id="MF_01925">
    <property type="entry name" value="P5C_reductase"/>
    <property type="match status" value="1"/>
</dbReference>
<reference evidence="14 15" key="1">
    <citation type="submission" date="2016-03" db="EMBL/GenBank/DDBJ databases">
        <authorList>
            <person name="Bojesen A.M."/>
            <person name="Planet P."/>
            <person name="Hansen M.J."/>
        </authorList>
    </citation>
    <scope>NUCLEOTIDE SEQUENCE [LARGE SCALE GENOMIC DNA]</scope>
    <source>
        <strain evidence="14 15">B 234/94</strain>
    </source>
</reference>
<evidence type="ECO:0000259" key="13">
    <source>
        <dbReference type="Pfam" id="PF14748"/>
    </source>
</evidence>
<accession>A0A6G8JJD2</accession>
<evidence type="ECO:0000256" key="9">
    <source>
        <dbReference type="NCBIfam" id="TIGR00112"/>
    </source>
</evidence>
<feature type="binding site" evidence="10">
    <location>
        <begin position="70"/>
        <end position="73"/>
    </location>
    <ligand>
        <name>NADP(+)</name>
        <dbReference type="ChEBI" id="CHEBI:58349"/>
    </ligand>
</feature>
<dbReference type="Gene3D" id="3.40.50.720">
    <property type="entry name" value="NAD(P)-binding Rossmann-like Domain"/>
    <property type="match status" value="1"/>
</dbReference>
<evidence type="ECO:0000256" key="7">
    <source>
        <dbReference type="ARBA" id="ARBA00023002"/>
    </source>
</evidence>
<comment type="pathway">
    <text evidence="8 11">Amino-acid biosynthesis; L-proline biosynthesis; L-proline from L-glutamate 5-semialdehyde: step 1/1.</text>
</comment>
<dbReference type="Proteomes" id="UP000501366">
    <property type="component" value="Chromosome"/>
</dbReference>
<gene>
    <name evidence="8" type="primary">proC</name>
    <name evidence="14" type="ORF">A4G16_06985</name>
</gene>
<comment type="subcellular location">
    <subcellularLocation>
        <location evidence="1 8">Cytoplasm</location>
    </subcellularLocation>
</comment>
<evidence type="ECO:0000256" key="11">
    <source>
        <dbReference type="RuleBase" id="RU003903"/>
    </source>
</evidence>
<keyword evidence="7 8" id="KW-0560">Oxidoreductase</keyword>
<comment type="function">
    <text evidence="8">Catalyzes the reduction of 1-pyrroline-5-carboxylate (PCA) to L-proline.</text>
</comment>
<dbReference type="GO" id="GO:0004735">
    <property type="term" value="F:pyrroline-5-carboxylate reductase activity"/>
    <property type="evidence" value="ECO:0007669"/>
    <property type="project" value="UniProtKB-UniRule"/>
</dbReference>
<evidence type="ECO:0000256" key="5">
    <source>
        <dbReference type="ARBA" id="ARBA00022650"/>
    </source>
</evidence>
<dbReference type="AlphaFoldDB" id="A0A6G8JJD2"/>
<proteinExistence type="inferred from homology"/>
<evidence type="ECO:0000256" key="3">
    <source>
        <dbReference type="ARBA" id="ARBA00022490"/>
    </source>
</evidence>
<comment type="catalytic activity">
    <reaction evidence="8 11">
        <text>L-proline + NADP(+) = (S)-1-pyrroline-5-carboxylate + NADPH + 2 H(+)</text>
        <dbReference type="Rhea" id="RHEA:14109"/>
        <dbReference type="ChEBI" id="CHEBI:15378"/>
        <dbReference type="ChEBI" id="CHEBI:17388"/>
        <dbReference type="ChEBI" id="CHEBI:57783"/>
        <dbReference type="ChEBI" id="CHEBI:58349"/>
        <dbReference type="ChEBI" id="CHEBI:60039"/>
        <dbReference type="EC" id="1.5.1.2"/>
    </reaction>
</comment>
<dbReference type="FunFam" id="1.10.3730.10:FF:000001">
    <property type="entry name" value="Pyrroline-5-carboxylate reductase"/>
    <property type="match status" value="1"/>
</dbReference>
<dbReference type="InterPro" id="IPR053790">
    <property type="entry name" value="P5CR-like_CS"/>
</dbReference>
<dbReference type="GO" id="GO:0005737">
    <property type="term" value="C:cytoplasm"/>
    <property type="evidence" value="ECO:0007669"/>
    <property type="project" value="UniProtKB-SubCell"/>
</dbReference>
<feature type="domain" description="Pyrroline-5-carboxylate reductase catalytic N-terminal" evidence="12">
    <location>
        <begin position="5"/>
        <end position="99"/>
    </location>
</feature>
<dbReference type="InterPro" id="IPR000304">
    <property type="entry name" value="Pyrroline-COOH_reductase"/>
</dbReference>
<dbReference type="PIRSF" id="PIRSF000193">
    <property type="entry name" value="Pyrrol-5-carb_rd"/>
    <property type="match status" value="1"/>
</dbReference>
<organism evidence="14 15">
    <name type="scientific">Mannheimia granulomatis</name>
    <dbReference type="NCBI Taxonomy" id="85402"/>
    <lineage>
        <taxon>Bacteria</taxon>
        <taxon>Pseudomonadati</taxon>
        <taxon>Pseudomonadota</taxon>
        <taxon>Gammaproteobacteria</taxon>
        <taxon>Pasteurellales</taxon>
        <taxon>Pasteurellaceae</taxon>
        <taxon>Mannheimia</taxon>
    </lineage>
</organism>
<evidence type="ECO:0000313" key="14">
    <source>
        <dbReference type="EMBL" id="QIM67134.1"/>
    </source>
</evidence>
<dbReference type="InterPro" id="IPR029036">
    <property type="entry name" value="P5CR_dimer"/>
</dbReference>
<dbReference type="UniPathway" id="UPA00098">
    <property type="reaction ID" value="UER00361"/>
</dbReference>
<feature type="binding site" evidence="10">
    <location>
        <begin position="9"/>
        <end position="14"/>
    </location>
    <ligand>
        <name>NADP(+)</name>
        <dbReference type="ChEBI" id="CHEBI:58349"/>
    </ligand>
</feature>
<evidence type="ECO:0000256" key="1">
    <source>
        <dbReference type="ARBA" id="ARBA00004496"/>
    </source>
</evidence>
<dbReference type="EMBL" id="CP015030">
    <property type="protein sequence ID" value="QIM67134.1"/>
    <property type="molecule type" value="Genomic_DNA"/>
</dbReference>
<evidence type="ECO:0000259" key="12">
    <source>
        <dbReference type="Pfam" id="PF03807"/>
    </source>
</evidence>
<dbReference type="SUPFAM" id="SSF51735">
    <property type="entry name" value="NAD(P)-binding Rossmann-fold domains"/>
    <property type="match status" value="1"/>
</dbReference>
<evidence type="ECO:0000256" key="6">
    <source>
        <dbReference type="ARBA" id="ARBA00022857"/>
    </source>
</evidence>
<evidence type="ECO:0000256" key="2">
    <source>
        <dbReference type="ARBA" id="ARBA00005525"/>
    </source>
</evidence>
<dbReference type="PROSITE" id="PS00521">
    <property type="entry name" value="P5CR"/>
    <property type="match status" value="1"/>
</dbReference>
<evidence type="ECO:0000256" key="8">
    <source>
        <dbReference type="HAMAP-Rule" id="MF_01925"/>
    </source>
</evidence>
<dbReference type="SUPFAM" id="SSF48179">
    <property type="entry name" value="6-phosphogluconate dehydrogenase C-terminal domain-like"/>
    <property type="match status" value="1"/>
</dbReference>
<keyword evidence="5 8" id="KW-0641">Proline biosynthesis</keyword>
<dbReference type="EC" id="1.5.1.2" evidence="8 9"/>